<organism evidence="2 3">
    <name type="scientific">Parathielavia appendiculata</name>
    <dbReference type="NCBI Taxonomy" id="2587402"/>
    <lineage>
        <taxon>Eukaryota</taxon>
        <taxon>Fungi</taxon>
        <taxon>Dikarya</taxon>
        <taxon>Ascomycota</taxon>
        <taxon>Pezizomycotina</taxon>
        <taxon>Sordariomycetes</taxon>
        <taxon>Sordariomycetidae</taxon>
        <taxon>Sordariales</taxon>
        <taxon>Chaetomiaceae</taxon>
        <taxon>Parathielavia</taxon>
    </lineage>
</organism>
<dbReference type="GeneID" id="87832335"/>
<comment type="caution">
    <text evidence="2">The sequence shown here is derived from an EMBL/GenBank/DDBJ whole genome shotgun (WGS) entry which is preliminary data.</text>
</comment>
<dbReference type="EMBL" id="MU853226">
    <property type="protein sequence ID" value="KAK4124990.1"/>
    <property type="molecule type" value="Genomic_DNA"/>
</dbReference>
<dbReference type="AlphaFoldDB" id="A0AAN6U2Y0"/>
<feature type="region of interest" description="Disordered" evidence="1">
    <location>
        <begin position="1"/>
        <end position="37"/>
    </location>
</feature>
<dbReference type="RefSeq" id="XP_062648761.1">
    <property type="nucleotide sequence ID" value="XM_062795567.1"/>
</dbReference>
<name>A0AAN6U2Y0_9PEZI</name>
<dbReference type="Proteomes" id="UP001302602">
    <property type="component" value="Unassembled WGS sequence"/>
</dbReference>
<evidence type="ECO:0000313" key="3">
    <source>
        <dbReference type="Proteomes" id="UP001302602"/>
    </source>
</evidence>
<gene>
    <name evidence="2" type="ORF">N657DRAFT_670842</name>
</gene>
<reference evidence="2" key="1">
    <citation type="journal article" date="2023" name="Mol. Phylogenet. Evol.">
        <title>Genome-scale phylogeny and comparative genomics of the fungal order Sordariales.</title>
        <authorList>
            <person name="Hensen N."/>
            <person name="Bonometti L."/>
            <person name="Westerberg I."/>
            <person name="Brannstrom I.O."/>
            <person name="Guillou S."/>
            <person name="Cros-Aarteil S."/>
            <person name="Calhoun S."/>
            <person name="Haridas S."/>
            <person name="Kuo A."/>
            <person name="Mondo S."/>
            <person name="Pangilinan J."/>
            <person name="Riley R."/>
            <person name="LaButti K."/>
            <person name="Andreopoulos B."/>
            <person name="Lipzen A."/>
            <person name="Chen C."/>
            <person name="Yan M."/>
            <person name="Daum C."/>
            <person name="Ng V."/>
            <person name="Clum A."/>
            <person name="Steindorff A."/>
            <person name="Ohm R.A."/>
            <person name="Martin F."/>
            <person name="Silar P."/>
            <person name="Natvig D.O."/>
            <person name="Lalanne C."/>
            <person name="Gautier V."/>
            <person name="Ament-Velasquez S.L."/>
            <person name="Kruys A."/>
            <person name="Hutchinson M.I."/>
            <person name="Powell A.J."/>
            <person name="Barry K."/>
            <person name="Miller A.N."/>
            <person name="Grigoriev I.V."/>
            <person name="Debuchy R."/>
            <person name="Gladieux P."/>
            <person name="Hiltunen Thoren M."/>
            <person name="Johannesson H."/>
        </authorList>
    </citation>
    <scope>NUCLEOTIDE SEQUENCE</scope>
    <source>
        <strain evidence="2">CBS 731.68</strain>
    </source>
</reference>
<protein>
    <submittedName>
        <fullName evidence="2">Uncharacterized protein</fullName>
    </submittedName>
</protein>
<evidence type="ECO:0000313" key="2">
    <source>
        <dbReference type="EMBL" id="KAK4124990.1"/>
    </source>
</evidence>
<reference evidence="2" key="2">
    <citation type="submission" date="2023-05" db="EMBL/GenBank/DDBJ databases">
        <authorList>
            <consortium name="Lawrence Berkeley National Laboratory"/>
            <person name="Steindorff A."/>
            <person name="Hensen N."/>
            <person name="Bonometti L."/>
            <person name="Westerberg I."/>
            <person name="Brannstrom I.O."/>
            <person name="Guillou S."/>
            <person name="Cros-Aarteil S."/>
            <person name="Calhoun S."/>
            <person name="Haridas S."/>
            <person name="Kuo A."/>
            <person name="Mondo S."/>
            <person name="Pangilinan J."/>
            <person name="Riley R."/>
            <person name="Labutti K."/>
            <person name="Andreopoulos B."/>
            <person name="Lipzen A."/>
            <person name="Chen C."/>
            <person name="Yanf M."/>
            <person name="Daum C."/>
            <person name="Ng V."/>
            <person name="Clum A."/>
            <person name="Ohm R."/>
            <person name="Martin F."/>
            <person name="Silar P."/>
            <person name="Natvig D."/>
            <person name="Lalanne C."/>
            <person name="Gautier V."/>
            <person name="Ament-Velasquez S.L."/>
            <person name="Kruys A."/>
            <person name="Hutchinson M.I."/>
            <person name="Powell A.J."/>
            <person name="Barry K."/>
            <person name="Miller A.N."/>
            <person name="Grigoriev I.V."/>
            <person name="Debuchy R."/>
            <person name="Gladieux P."/>
            <person name="Thoren M.H."/>
            <person name="Johannesson H."/>
        </authorList>
    </citation>
    <scope>NUCLEOTIDE SEQUENCE</scope>
    <source>
        <strain evidence="2">CBS 731.68</strain>
    </source>
</reference>
<proteinExistence type="predicted"/>
<accession>A0AAN6U2Y0</accession>
<sequence length="309" mass="35406">MKLTPIKVKGKGSQKNPWKPPSLTHVAKRKRDDDEKCDNRGYELRRMRFKSKKPAAPIEELPTEILERIILMSRNLNFLRSSLRIGYRFSSATFLTELLEAAFAPTWDIRYGLSIPTSTMLDMPGGHWTIPEFLIPGDPDFQWWDTKLMFRELQSAVLAGKWANTTNILEAQKKWYRRRGGPRRLHEHLEPSHHLPIAQHSVAAPNGATDATDVVVIFERDWETFKRGCAHLLSKDRGLTASCDIHATGSLAKAEYLDLHPSITIPQRLLAGPFDWETARTCFWLVHGGAHLSSVHMWSWEVRFISSPF</sequence>
<evidence type="ECO:0000256" key="1">
    <source>
        <dbReference type="SAM" id="MobiDB-lite"/>
    </source>
</evidence>
<keyword evidence="3" id="KW-1185">Reference proteome</keyword>